<feature type="domain" description="RmlD-like substrate binding" evidence="7">
    <location>
        <begin position="2"/>
        <end position="277"/>
    </location>
</feature>
<dbReference type="InterPro" id="IPR005913">
    <property type="entry name" value="dTDP_dehydrorham_reduct"/>
</dbReference>
<protein>
    <recommendedName>
        <fullName evidence="4 6">dTDP-4-dehydrorhamnose reductase</fullName>
        <ecNumber evidence="3 6">1.1.1.133</ecNumber>
    </recommendedName>
</protein>
<evidence type="ECO:0000256" key="6">
    <source>
        <dbReference type="RuleBase" id="RU364082"/>
    </source>
</evidence>
<dbReference type="GO" id="GO:0019305">
    <property type="term" value="P:dTDP-rhamnose biosynthetic process"/>
    <property type="evidence" value="ECO:0007669"/>
    <property type="project" value="UniProtKB-UniPathway"/>
</dbReference>
<dbReference type="SUPFAM" id="SSF51735">
    <property type="entry name" value="NAD(P)-binding Rossmann-fold domains"/>
    <property type="match status" value="1"/>
</dbReference>
<dbReference type="Pfam" id="PF04321">
    <property type="entry name" value="RmlD_sub_bind"/>
    <property type="match status" value="1"/>
</dbReference>
<evidence type="ECO:0000256" key="2">
    <source>
        <dbReference type="ARBA" id="ARBA00010944"/>
    </source>
</evidence>
<name>A0A1H3EXF7_9RHOB</name>
<dbReference type="GO" id="GO:0008831">
    <property type="term" value="F:dTDP-4-dehydrorhamnose reductase activity"/>
    <property type="evidence" value="ECO:0007669"/>
    <property type="project" value="UniProtKB-EC"/>
</dbReference>
<keyword evidence="6" id="KW-0560">Oxidoreductase</keyword>
<keyword evidence="6" id="KW-0521">NADP</keyword>
<comment type="similarity">
    <text evidence="2 6">Belongs to the dTDP-4-dehydrorhamnose reductase family.</text>
</comment>
<evidence type="ECO:0000256" key="3">
    <source>
        <dbReference type="ARBA" id="ARBA00012929"/>
    </source>
</evidence>
<evidence type="ECO:0000256" key="4">
    <source>
        <dbReference type="ARBA" id="ARBA00017099"/>
    </source>
</evidence>
<evidence type="ECO:0000313" key="8">
    <source>
        <dbReference type="EMBL" id="SDX83492.1"/>
    </source>
</evidence>
<dbReference type="InterPro" id="IPR036291">
    <property type="entry name" value="NAD(P)-bd_dom_sf"/>
</dbReference>
<dbReference type="InterPro" id="IPR029903">
    <property type="entry name" value="RmlD-like-bd"/>
</dbReference>
<dbReference type="PANTHER" id="PTHR10491">
    <property type="entry name" value="DTDP-4-DEHYDRORHAMNOSE REDUCTASE"/>
    <property type="match status" value="1"/>
</dbReference>
<dbReference type="EMBL" id="FNPF01000001">
    <property type="protein sequence ID" value="SDX83492.1"/>
    <property type="molecule type" value="Genomic_DNA"/>
</dbReference>
<evidence type="ECO:0000313" key="9">
    <source>
        <dbReference type="Proteomes" id="UP000199286"/>
    </source>
</evidence>
<keyword evidence="9" id="KW-1185">Reference proteome</keyword>
<dbReference type="EC" id="1.1.1.133" evidence="3 6"/>
<accession>A0A1H3EXF7</accession>
<dbReference type="CDD" id="cd05254">
    <property type="entry name" value="dTDP_HR_like_SDR_e"/>
    <property type="match status" value="1"/>
</dbReference>
<dbReference type="Gene3D" id="3.90.25.10">
    <property type="entry name" value="UDP-galactose 4-epimerase, domain 1"/>
    <property type="match status" value="1"/>
</dbReference>
<dbReference type="NCBIfam" id="TIGR01214">
    <property type="entry name" value="rmlD"/>
    <property type="match status" value="1"/>
</dbReference>
<organism evidence="8 9">
    <name type="scientific">Citreimonas salinaria</name>
    <dbReference type="NCBI Taxonomy" id="321339"/>
    <lineage>
        <taxon>Bacteria</taxon>
        <taxon>Pseudomonadati</taxon>
        <taxon>Pseudomonadota</taxon>
        <taxon>Alphaproteobacteria</taxon>
        <taxon>Rhodobacterales</taxon>
        <taxon>Roseobacteraceae</taxon>
        <taxon>Citreimonas</taxon>
    </lineage>
</organism>
<gene>
    <name evidence="8" type="ORF">SAMN05444340_10155</name>
</gene>
<sequence length="279" mass="29515">MILVFGHSGQVATELRRVGGVTALGRDAFDLRDPHSAARAIDAHDPLAVINAAAWTAVDAAETAESDALVLNAEAPGALGRACAARDIPLVHVSTDYVFDGTGTTPWHEDDAPAPLGAYGRTKLAGEHAVRAAGGPHVILRTSWVFSAHGSNFVRTMLRLSDTRDRVSVVADQVGGPTPAADVAGALLHMAQALRDGHRGGTYHLAGAPHVSWAGFAREIFDAAGRDTLIDEVTTARYPTPAPRPLNSRLDCAAIMRDFKIPVPDWRAGLRTVLKELGH</sequence>
<dbReference type="OrthoDB" id="9803892at2"/>
<dbReference type="STRING" id="321339.SAMN05444340_10155"/>
<comment type="pathway">
    <text evidence="1 6">Carbohydrate biosynthesis; dTDP-L-rhamnose biosynthesis.</text>
</comment>
<dbReference type="UniPathway" id="UPA00124"/>
<evidence type="ECO:0000256" key="5">
    <source>
        <dbReference type="ARBA" id="ARBA00048200"/>
    </source>
</evidence>
<comment type="function">
    <text evidence="6">Catalyzes the reduction of dTDP-6-deoxy-L-lyxo-4-hexulose to yield dTDP-L-rhamnose.</text>
</comment>
<comment type="cofactor">
    <cofactor evidence="6">
        <name>Mg(2+)</name>
        <dbReference type="ChEBI" id="CHEBI:18420"/>
    </cofactor>
    <text evidence="6">Binds 1 Mg(2+) ion per monomer.</text>
</comment>
<comment type="catalytic activity">
    <reaction evidence="5 6">
        <text>dTDP-beta-L-rhamnose + NADP(+) = dTDP-4-dehydro-beta-L-rhamnose + NADPH + H(+)</text>
        <dbReference type="Rhea" id="RHEA:21796"/>
        <dbReference type="ChEBI" id="CHEBI:15378"/>
        <dbReference type="ChEBI" id="CHEBI:57510"/>
        <dbReference type="ChEBI" id="CHEBI:57783"/>
        <dbReference type="ChEBI" id="CHEBI:58349"/>
        <dbReference type="ChEBI" id="CHEBI:62830"/>
        <dbReference type="EC" id="1.1.1.133"/>
    </reaction>
</comment>
<dbReference type="RefSeq" id="WP_089877501.1">
    <property type="nucleotide sequence ID" value="NZ_FNPF01000001.1"/>
</dbReference>
<reference evidence="8 9" key="1">
    <citation type="submission" date="2016-10" db="EMBL/GenBank/DDBJ databases">
        <authorList>
            <person name="de Groot N.N."/>
        </authorList>
    </citation>
    <scope>NUCLEOTIDE SEQUENCE [LARGE SCALE GENOMIC DNA]</scope>
    <source>
        <strain evidence="8 9">DSM 26880</strain>
    </source>
</reference>
<dbReference type="Proteomes" id="UP000199286">
    <property type="component" value="Unassembled WGS sequence"/>
</dbReference>
<evidence type="ECO:0000259" key="7">
    <source>
        <dbReference type="Pfam" id="PF04321"/>
    </source>
</evidence>
<dbReference type="Gene3D" id="3.40.50.720">
    <property type="entry name" value="NAD(P)-binding Rossmann-like Domain"/>
    <property type="match status" value="1"/>
</dbReference>
<proteinExistence type="inferred from homology"/>
<dbReference type="PANTHER" id="PTHR10491:SF4">
    <property type="entry name" value="METHIONINE ADENOSYLTRANSFERASE 2 SUBUNIT BETA"/>
    <property type="match status" value="1"/>
</dbReference>
<dbReference type="AlphaFoldDB" id="A0A1H3EXF7"/>
<evidence type="ECO:0000256" key="1">
    <source>
        <dbReference type="ARBA" id="ARBA00004781"/>
    </source>
</evidence>